<feature type="compositionally biased region" description="Basic and acidic residues" evidence="6">
    <location>
        <begin position="272"/>
        <end position="283"/>
    </location>
</feature>
<dbReference type="InterPro" id="IPR013520">
    <property type="entry name" value="Ribonucl_H"/>
</dbReference>
<keyword evidence="3" id="KW-0378">Hydrolase</keyword>
<evidence type="ECO:0000256" key="6">
    <source>
        <dbReference type="SAM" id="MobiDB-lite"/>
    </source>
</evidence>
<keyword evidence="9" id="KW-1185">Reference proteome</keyword>
<dbReference type="PANTHER" id="PTHR12801:SF45">
    <property type="entry name" value="RNA EXONUCLEASE 4"/>
    <property type="match status" value="1"/>
</dbReference>
<dbReference type="GO" id="GO:0003676">
    <property type="term" value="F:nucleic acid binding"/>
    <property type="evidence" value="ECO:0007669"/>
    <property type="project" value="InterPro"/>
</dbReference>
<feature type="region of interest" description="Disordered" evidence="6">
    <location>
        <begin position="262"/>
        <end position="283"/>
    </location>
</feature>
<keyword evidence="1" id="KW-0698">rRNA processing</keyword>
<dbReference type="GO" id="GO:0006364">
    <property type="term" value="P:rRNA processing"/>
    <property type="evidence" value="ECO:0007669"/>
    <property type="project" value="UniProtKB-KW"/>
</dbReference>
<evidence type="ECO:0000313" key="8">
    <source>
        <dbReference type="EMBL" id="KAK0716302.1"/>
    </source>
</evidence>
<dbReference type="InterPro" id="IPR012337">
    <property type="entry name" value="RNaseH-like_sf"/>
</dbReference>
<reference evidence="8" key="1">
    <citation type="submission" date="2023-06" db="EMBL/GenBank/DDBJ databases">
        <title>Genome-scale phylogeny and comparative genomics of the fungal order Sordariales.</title>
        <authorList>
            <consortium name="Lawrence Berkeley National Laboratory"/>
            <person name="Hensen N."/>
            <person name="Bonometti L."/>
            <person name="Westerberg I."/>
            <person name="Brannstrom I.O."/>
            <person name="Guillou S."/>
            <person name="Cros-Aarteil S."/>
            <person name="Calhoun S."/>
            <person name="Haridas S."/>
            <person name="Kuo A."/>
            <person name="Mondo S."/>
            <person name="Pangilinan J."/>
            <person name="Riley R."/>
            <person name="Labutti K."/>
            <person name="Andreopoulos B."/>
            <person name="Lipzen A."/>
            <person name="Chen C."/>
            <person name="Yanf M."/>
            <person name="Daum C."/>
            <person name="Ng V."/>
            <person name="Clum A."/>
            <person name="Steindorff A."/>
            <person name="Ohm R."/>
            <person name="Martin F."/>
            <person name="Silar P."/>
            <person name="Natvig D."/>
            <person name="Lalanne C."/>
            <person name="Gautier V."/>
            <person name="Ament-Velasquez S.L."/>
            <person name="Kruys A."/>
            <person name="Hutchinson M.I."/>
            <person name="Powell A.J."/>
            <person name="Barry K."/>
            <person name="Miller A.N."/>
            <person name="Grigoriev I.V."/>
            <person name="Debuchy R."/>
            <person name="Gladieux P."/>
            <person name="Thoren M.H."/>
            <person name="Johannesson H."/>
        </authorList>
    </citation>
    <scope>NUCLEOTIDE SEQUENCE</scope>
    <source>
        <strain evidence="8">SMH4607-1</strain>
    </source>
</reference>
<dbReference type="InterPro" id="IPR047021">
    <property type="entry name" value="REXO1/3/4-like"/>
</dbReference>
<comment type="caution">
    <text evidence="8">The sequence shown here is derived from an EMBL/GenBank/DDBJ whole genome shotgun (WGS) entry which is preliminary data.</text>
</comment>
<name>A0AA40DWL9_9PEZI</name>
<dbReference type="GO" id="GO:0004527">
    <property type="term" value="F:exonuclease activity"/>
    <property type="evidence" value="ECO:0007669"/>
    <property type="project" value="UniProtKB-KW"/>
</dbReference>
<dbReference type="SMART" id="SM00479">
    <property type="entry name" value="EXOIII"/>
    <property type="match status" value="1"/>
</dbReference>
<dbReference type="SUPFAM" id="SSF53098">
    <property type="entry name" value="Ribonuclease H-like"/>
    <property type="match status" value="1"/>
</dbReference>
<accession>A0AA40DWL9</accession>
<feature type="domain" description="Exonuclease" evidence="7">
    <location>
        <begin position="73"/>
        <end position="254"/>
    </location>
</feature>
<protein>
    <recommendedName>
        <fullName evidence="7">Exonuclease domain-containing protein</fullName>
    </recommendedName>
</protein>
<evidence type="ECO:0000259" key="7">
    <source>
        <dbReference type="SMART" id="SM00479"/>
    </source>
</evidence>
<evidence type="ECO:0000256" key="4">
    <source>
        <dbReference type="ARBA" id="ARBA00022839"/>
    </source>
</evidence>
<evidence type="ECO:0000256" key="2">
    <source>
        <dbReference type="ARBA" id="ARBA00022722"/>
    </source>
</evidence>
<dbReference type="AlphaFoldDB" id="A0AA40DWL9"/>
<proteinExistence type="predicted"/>
<dbReference type="GO" id="GO:0005634">
    <property type="term" value="C:nucleus"/>
    <property type="evidence" value="ECO:0007669"/>
    <property type="project" value="TreeGrafter"/>
</dbReference>
<evidence type="ECO:0000256" key="1">
    <source>
        <dbReference type="ARBA" id="ARBA00022552"/>
    </source>
</evidence>
<gene>
    <name evidence="8" type="ORF">B0H67DRAFT_645942</name>
</gene>
<comment type="function">
    <text evidence="5">Exoribonuclease involved in ribosome biosynthesis. Involved in the processing of ITS1, the internal transcribed spacer localized between the 18S and 5.8S rRNAs.</text>
</comment>
<keyword evidence="4" id="KW-0269">Exonuclease</keyword>
<keyword evidence="2" id="KW-0540">Nuclease</keyword>
<feature type="compositionally biased region" description="Basic and acidic residues" evidence="6">
    <location>
        <begin position="196"/>
        <end position="210"/>
    </location>
</feature>
<dbReference type="EMBL" id="JAUKUA010000004">
    <property type="protein sequence ID" value="KAK0716302.1"/>
    <property type="molecule type" value="Genomic_DNA"/>
</dbReference>
<dbReference type="Proteomes" id="UP001172102">
    <property type="component" value="Unassembled WGS sequence"/>
</dbReference>
<feature type="region of interest" description="Disordered" evidence="6">
    <location>
        <begin position="186"/>
        <end position="212"/>
    </location>
</feature>
<dbReference type="PANTHER" id="PTHR12801">
    <property type="entry name" value="RNA EXONUCLEASE REXO1 / RECO3 FAMILY MEMBER-RELATED"/>
    <property type="match status" value="1"/>
</dbReference>
<organism evidence="8 9">
    <name type="scientific">Lasiosphaeris hirsuta</name>
    <dbReference type="NCBI Taxonomy" id="260670"/>
    <lineage>
        <taxon>Eukaryota</taxon>
        <taxon>Fungi</taxon>
        <taxon>Dikarya</taxon>
        <taxon>Ascomycota</taxon>
        <taxon>Pezizomycotina</taxon>
        <taxon>Sordariomycetes</taxon>
        <taxon>Sordariomycetidae</taxon>
        <taxon>Sordariales</taxon>
        <taxon>Lasiosphaeriaceae</taxon>
        <taxon>Lasiosphaeris</taxon>
    </lineage>
</organism>
<evidence type="ECO:0000313" key="9">
    <source>
        <dbReference type="Proteomes" id="UP001172102"/>
    </source>
</evidence>
<dbReference type="Gene3D" id="3.30.420.10">
    <property type="entry name" value="Ribonuclease H-like superfamily/Ribonuclease H"/>
    <property type="match status" value="2"/>
</dbReference>
<dbReference type="InterPro" id="IPR036397">
    <property type="entry name" value="RNaseH_sf"/>
</dbReference>
<dbReference type="GO" id="GO:0000027">
    <property type="term" value="P:ribosomal large subunit assembly"/>
    <property type="evidence" value="ECO:0007669"/>
    <property type="project" value="TreeGrafter"/>
</dbReference>
<sequence length="283" mass="31570">MDASNFPPKYAEANVCFPYLEKQRWSCCGKHVSENPCGGDNNHLLRHDPGDRALKKSWEFDETPTHARPDHRLAVSIDCEMGSASDNELELIRLTVVDYFSGKTLIDTLMERAWKRRQCIFGTAAASVAIFKYVGRGTFVVGHGMQHDLLCLRWHHNRIVDSYLIESAIGKEEQMRVEEERKKGGIEAASSLLERGQAKDGPERGKRHPDGMSLKALALKKLGRSIQEGEGHDSLEDAVAARDLAHSYVAVGQCPVLDSHHAGKHQAVTQAKKPEIERSLEAH</sequence>
<evidence type="ECO:0000256" key="3">
    <source>
        <dbReference type="ARBA" id="ARBA00022801"/>
    </source>
</evidence>
<evidence type="ECO:0000256" key="5">
    <source>
        <dbReference type="ARBA" id="ARBA00025599"/>
    </source>
</evidence>